<evidence type="ECO:0000256" key="1">
    <source>
        <dbReference type="SAM" id="MobiDB-lite"/>
    </source>
</evidence>
<sequence length="125" mass="13992">MGRIDKQKGCDHKLGEFSLNRAYYGTNPVYANIPFRRRFRMSEENNENLVEVTNENSNEELLIDGANDDAVNGVNIEKDKDVAEIAREENASEKSEKGTPPSLVRRSSSVCNPSVIADCVSHVYN</sequence>
<name>A0A7J7ML18_9MAGN</name>
<accession>A0A7J7ML18</accession>
<reference evidence="2 3" key="1">
    <citation type="journal article" date="2020" name="IScience">
        <title>Genome Sequencing of the Endangered Kingdonia uniflora (Circaeasteraceae, Ranunculales) Reveals Potential Mechanisms of Evolutionary Specialization.</title>
        <authorList>
            <person name="Sun Y."/>
            <person name="Deng T."/>
            <person name="Zhang A."/>
            <person name="Moore M.J."/>
            <person name="Landis J.B."/>
            <person name="Lin N."/>
            <person name="Zhang H."/>
            <person name="Zhang X."/>
            <person name="Huang J."/>
            <person name="Zhang X."/>
            <person name="Sun H."/>
            <person name="Wang H."/>
        </authorList>
    </citation>
    <scope>NUCLEOTIDE SEQUENCE [LARGE SCALE GENOMIC DNA]</scope>
    <source>
        <strain evidence="2">TB1705</strain>
        <tissue evidence="2">Leaf</tissue>
    </source>
</reference>
<evidence type="ECO:0000313" key="3">
    <source>
        <dbReference type="Proteomes" id="UP000541444"/>
    </source>
</evidence>
<keyword evidence="3" id="KW-1185">Reference proteome</keyword>
<dbReference type="AlphaFoldDB" id="A0A7J7ML18"/>
<gene>
    <name evidence="2" type="ORF">GIB67_007857</name>
</gene>
<dbReference type="Proteomes" id="UP000541444">
    <property type="component" value="Unassembled WGS sequence"/>
</dbReference>
<feature type="compositionally biased region" description="Basic and acidic residues" evidence="1">
    <location>
        <begin position="87"/>
        <end position="97"/>
    </location>
</feature>
<protein>
    <submittedName>
        <fullName evidence="2">Uncharacterized protein</fullName>
    </submittedName>
</protein>
<dbReference type="EMBL" id="JACGCM010001412">
    <property type="protein sequence ID" value="KAF6155599.1"/>
    <property type="molecule type" value="Genomic_DNA"/>
</dbReference>
<proteinExistence type="predicted"/>
<comment type="caution">
    <text evidence="2">The sequence shown here is derived from an EMBL/GenBank/DDBJ whole genome shotgun (WGS) entry which is preliminary data.</text>
</comment>
<evidence type="ECO:0000313" key="2">
    <source>
        <dbReference type="EMBL" id="KAF6155599.1"/>
    </source>
</evidence>
<organism evidence="2 3">
    <name type="scientific">Kingdonia uniflora</name>
    <dbReference type="NCBI Taxonomy" id="39325"/>
    <lineage>
        <taxon>Eukaryota</taxon>
        <taxon>Viridiplantae</taxon>
        <taxon>Streptophyta</taxon>
        <taxon>Embryophyta</taxon>
        <taxon>Tracheophyta</taxon>
        <taxon>Spermatophyta</taxon>
        <taxon>Magnoliopsida</taxon>
        <taxon>Ranunculales</taxon>
        <taxon>Circaeasteraceae</taxon>
        <taxon>Kingdonia</taxon>
    </lineage>
</organism>
<feature type="non-terminal residue" evidence="2">
    <location>
        <position position="1"/>
    </location>
</feature>
<feature type="region of interest" description="Disordered" evidence="1">
    <location>
        <begin position="87"/>
        <end position="107"/>
    </location>
</feature>
<dbReference type="OrthoDB" id="587287at2759"/>